<dbReference type="EC" id="7.1.1.2" evidence="13"/>
<gene>
    <name evidence="15" type="primary">ND1</name>
</gene>
<evidence type="ECO:0000313" key="15">
    <source>
        <dbReference type="EMBL" id="QBZ38094.1"/>
    </source>
</evidence>
<evidence type="ECO:0000256" key="12">
    <source>
        <dbReference type="RuleBase" id="RU000471"/>
    </source>
</evidence>
<dbReference type="HAMAP" id="MF_01350">
    <property type="entry name" value="NDH1_NuoH"/>
    <property type="match status" value="1"/>
</dbReference>
<keyword evidence="9 13" id="KW-0830">Ubiquinone</keyword>
<evidence type="ECO:0000256" key="7">
    <source>
        <dbReference type="ARBA" id="ARBA00022792"/>
    </source>
</evidence>
<comment type="subcellular location">
    <subcellularLocation>
        <location evidence="2 12">Mitochondrion inner membrane</location>
        <topology evidence="2 12">Multi-pass membrane protein</topology>
    </subcellularLocation>
</comment>
<dbReference type="PANTHER" id="PTHR11432:SF3">
    <property type="entry name" value="NADH-UBIQUINONE OXIDOREDUCTASE CHAIN 1"/>
    <property type="match status" value="1"/>
</dbReference>
<dbReference type="AlphaFoldDB" id="A0A7S4YZJ3"/>
<feature type="transmembrane region" description="Helical" evidence="14">
    <location>
        <begin position="6"/>
        <end position="23"/>
    </location>
</feature>
<dbReference type="EMBL" id="MH293455">
    <property type="protein sequence ID" value="QBZ38094.1"/>
    <property type="molecule type" value="Genomic_DNA"/>
</dbReference>
<keyword evidence="5" id="KW-0813">Transport</keyword>
<feature type="transmembrane region" description="Helical" evidence="14">
    <location>
        <begin position="171"/>
        <end position="191"/>
    </location>
</feature>
<dbReference type="InterPro" id="IPR018086">
    <property type="entry name" value="NADH_UbQ_OxRdtase_su1_CS"/>
</dbReference>
<geneLocation type="mitochondrion" evidence="15"/>
<keyword evidence="11 14" id="KW-0472">Membrane</keyword>
<evidence type="ECO:0000256" key="1">
    <source>
        <dbReference type="ARBA" id="ARBA00003257"/>
    </source>
</evidence>
<feature type="transmembrane region" description="Helical" evidence="14">
    <location>
        <begin position="278"/>
        <end position="304"/>
    </location>
</feature>
<comment type="similarity">
    <text evidence="3 12">Belongs to the complex I subunit 1 family.</text>
</comment>
<comment type="catalytic activity">
    <reaction evidence="13">
        <text>a ubiquinone + NADH + 5 H(+)(in) = a ubiquinol + NAD(+) + 4 H(+)(out)</text>
        <dbReference type="Rhea" id="RHEA:29091"/>
        <dbReference type="Rhea" id="RHEA-COMP:9565"/>
        <dbReference type="Rhea" id="RHEA-COMP:9566"/>
        <dbReference type="ChEBI" id="CHEBI:15378"/>
        <dbReference type="ChEBI" id="CHEBI:16389"/>
        <dbReference type="ChEBI" id="CHEBI:17976"/>
        <dbReference type="ChEBI" id="CHEBI:57540"/>
        <dbReference type="ChEBI" id="CHEBI:57945"/>
        <dbReference type="EC" id="7.1.1.2"/>
    </reaction>
</comment>
<dbReference type="GO" id="GO:0005743">
    <property type="term" value="C:mitochondrial inner membrane"/>
    <property type="evidence" value="ECO:0007669"/>
    <property type="project" value="UniProtKB-SubCell"/>
</dbReference>
<reference evidence="15" key="1">
    <citation type="submission" date="2018-05" db="EMBL/GenBank/DDBJ databases">
        <authorList>
            <person name="Huang Y."/>
            <person name="Qin D."/>
        </authorList>
    </citation>
    <scope>NUCLEOTIDE SEQUENCE</scope>
</reference>
<name>A0A7S4YZJ3_9HEMI</name>
<organism evidence="15">
    <name type="scientific">Bambusiphaga maculata</name>
    <dbReference type="NCBI Taxonomy" id="871415"/>
    <lineage>
        <taxon>Eukaryota</taxon>
        <taxon>Metazoa</taxon>
        <taxon>Ecdysozoa</taxon>
        <taxon>Arthropoda</taxon>
        <taxon>Hexapoda</taxon>
        <taxon>Insecta</taxon>
        <taxon>Pterygota</taxon>
        <taxon>Neoptera</taxon>
        <taxon>Paraneoptera</taxon>
        <taxon>Hemiptera</taxon>
        <taxon>Auchenorrhyncha</taxon>
        <taxon>Fulgoroidea</taxon>
        <taxon>Delphacidae</taxon>
        <taxon>Delphacinae</taxon>
        <taxon>Bambusiphaga</taxon>
    </lineage>
</organism>
<dbReference type="PANTHER" id="PTHR11432">
    <property type="entry name" value="NADH DEHYDROGENASE SUBUNIT 1"/>
    <property type="match status" value="1"/>
</dbReference>
<dbReference type="GO" id="GO:0003954">
    <property type="term" value="F:NADH dehydrogenase activity"/>
    <property type="evidence" value="ECO:0007669"/>
    <property type="project" value="TreeGrafter"/>
</dbReference>
<evidence type="ECO:0000256" key="6">
    <source>
        <dbReference type="ARBA" id="ARBA00022692"/>
    </source>
</evidence>
<keyword evidence="10 13" id="KW-0496">Mitochondrion</keyword>
<evidence type="ECO:0000256" key="4">
    <source>
        <dbReference type="ARBA" id="ARBA00021009"/>
    </source>
</evidence>
<evidence type="ECO:0000256" key="14">
    <source>
        <dbReference type="SAM" id="Phobius"/>
    </source>
</evidence>
<sequence>MFILNFLILIIFILISVAFYVVLERKVLGLIQLRKGPFKVGFLGILQPFSDAIKLFSKESFFLFFGNLIIYYFMPLFSLIISLNMWCLYPSLYNFISFPLGILFFICSSSFLVYGVLLAGWSSNSMYSMIGSIRSVAQSISYEVCLFLIIFILVIFFNNFNFIKLSFLQNFNWFIFFGFFMFLILFSCILAETNRSPFDFAEGESELVSGFNVEYSSFNFSFIFLSEYANMILMSFILSLLFLGGDFFNLMFFLKVMFVGFTFIWIRATLPRYRYDKLMILCWKIYLPIGLNFMMFCFNLKLVINFII</sequence>
<feature type="transmembrane region" description="Helical" evidence="14">
    <location>
        <begin position="95"/>
        <end position="119"/>
    </location>
</feature>
<feature type="transmembrane region" description="Helical" evidence="14">
    <location>
        <begin position="220"/>
        <end position="241"/>
    </location>
</feature>
<evidence type="ECO:0000256" key="10">
    <source>
        <dbReference type="ARBA" id="ARBA00023128"/>
    </source>
</evidence>
<dbReference type="PROSITE" id="PS00668">
    <property type="entry name" value="COMPLEX1_ND1_2"/>
    <property type="match status" value="1"/>
</dbReference>
<evidence type="ECO:0000256" key="9">
    <source>
        <dbReference type="ARBA" id="ARBA00023075"/>
    </source>
</evidence>
<feature type="transmembrane region" description="Helical" evidence="14">
    <location>
        <begin position="61"/>
        <end position="83"/>
    </location>
</feature>
<evidence type="ECO:0000256" key="2">
    <source>
        <dbReference type="ARBA" id="ARBA00004448"/>
    </source>
</evidence>
<proteinExistence type="inferred from homology"/>
<evidence type="ECO:0000256" key="5">
    <source>
        <dbReference type="ARBA" id="ARBA00022448"/>
    </source>
</evidence>
<evidence type="ECO:0000256" key="8">
    <source>
        <dbReference type="ARBA" id="ARBA00022989"/>
    </source>
</evidence>
<evidence type="ECO:0000256" key="3">
    <source>
        <dbReference type="ARBA" id="ARBA00010535"/>
    </source>
</evidence>
<dbReference type="InterPro" id="IPR001694">
    <property type="entry name" value="NADH_UbQ_OxRdtase_su1/FPO"/>
</dbReference>
<accession>A0A7S4YZJ3</accession>
<evidence type="ECO:0000256" key="13">
    <source>
        <dbReference type="RuleBase" id="RU000473"/>
    </source>
</evidence>
<dbReference type="GO" id="GO:0008137">
    <property type="term" value="F:NADH dehydrogenase (ubiquinone) activity"/>
    <property type="evidence" value="ECO:0007669"/>
    <property type="project" value="UniProtKB-EC"/>
</dbReference>
<keyword evidence="12" id="KW-0520">NAD</keyword>
<feature type="transmembrane region" description="Helical" evidence="14">
    <location>
        <begin position="247"/>
        <end position="266"/>
    </location>
</feature>
<dbReference type="GO" id="GO:0009060">
    <property type="term" value="P:aerobic respiration"/>
    <property type="evidence" value="ECO:0007669"/>
    <property type="project" value="TreeGrafter"/>
</dbReference>
<dbReference type="PROSITE" id="PS00667">
    <property type="entry name" value="COMPLEX1_ND1_1"/>
    <property type="match status" value="1"/>
</dbReference>
<keyword evidence="8 14" id="KW-1133">Transmembrane helix</keyword>
<keyword evidence="7" id="KW-0999">Mitochondrion inner membrane</keyword>
<dbReference type="Pfam" id="PF00146">
    <property type="entry name" value="NADHdh"/>
    <property type="match status" value="1"/>
</dbReference>
<keyword evidence="6 12" id="KW-0812">Transmembrane</keyword>
<protein>
    <recommendedName>
        <fullName evidence="4 13">NADH-ubiquinone oxidoreductase chain 1</fullName>
        <ecNumber evidence="13">7.1.1.2</ecNumber>
    </recommendedName>
</protein>
<reference evidence="15" key="2">
    <citation type="journal article" date="2020" name="Genomics">
        <title>Contribution to the mitogenome diversity in Delphacinae: Phylogenetic and ecological implications.</title>
        <authorList>
            <person name="Huang Y.-X."/>
            <person name="Ren F.-J."/>
            <person name="Bartlett C.R."/>
            <person name="Wei Y.-S."/>
            <person name="Qin D.-Z."/>
        </authorList>
    </citation>
    <scope>NUCLEOTIDE SEQUENCE</scope>
</reference>
<comment type="function">
    <text evidence="1">Core subunit of the mitochondrial membrane respiratory chain NADH dehydrogenase (Complex I) that is believed to belong to the minimal assembly required for catalysis. Complex I functions in the transfer of electrons from NADH to the respiratory chain. The immediate electron acceptor for the enzyme is believed to be ubiquinone.</text>
</comment>
<feature type="transmembrane region" description="Helical" evidence="14">
    <location>
        <begin position="140"/>
        <end position="159"/>
    </location>
</feature>
<evidence type="ECO:0000256" key="11">
    <source>
        <dbReference type="ARBA" id="ARBA00023136"/>
    </source>
</evidence>